<dbReference type="InterPro" id="IPR011990">
    <property type="entry name" value="TPR-like_helical_dom_sf"/>
</dbReference>
<reference evidence="1 2" key="1">
    <citation type="submission" date="2018-03" db="EMBL/GenBank/DDBJ databases">
        <title>The ancient ancestry and fast evolution of plastids.</title>
        <authorList>
            <person name="Moore K.R."/>
            <person name="Magnabosco C."/>
            <person name="Momper L."/>
            <person name="Gold D.A."/>
            <person name="Bosak T."/>
            <person name="Fournier G.P."/>
        </authorList>
    </citation>
    <scope>NUCLEOTIDE SEQUENCE [LARGE SCALE GENOMIC DNA]</scope>
    <source>
        <strain evidence="1 2">CCALA 037</strain>
    </source>
</reference>
<protein>
    <recommendedName>
        <fullName evidence="3">Pentapeptide repeat-containing protein</fullName>
    </recommendedName>
</protein>
<comment type="caution">
    <text evidence="1">The sequence shown here is derived from an EMBL/GenBank/DDBJ whole genome shotgun (WGS) entry which is preliminary data.</text>
</comment>
<organism evidence="1 2">
    <name type="scientific">Chamaesiphon polymorphus CCALA 037</name>
    <dbReference type="NCBI Taxonomy" id="2107692"/>
    <lineage>
        <taxon>Bacteria</taxon>
        <taxon>Bacillati</taxon>
        <taxon>Cyanobacteriota</taxon>
        <taxon>Cyanophyceae</taxon>
        <taxon>Gomontiellales</taxon>
        <taxon>Chamaesiphonaceae</taxon>
        <taxon>Chamaesiphon</taxon>
    </lineage>
</organism>
<dbReference type="EMBL" id="PVWO01000381">
    <property type="protein sequence ID" value="PSB50860.1"/>
    <property type="molecule type" value="Genomic_DNA"/>
</dbReference>
<dbReference type="SUPFAM" id="SSF48452">
    <property type="entry name" value="TPR-like"/>
    <property type="match status" value="1"/>
</dbReference>
<dbReference type="Pfam" id="PF00805">
    <property type="entry name" value="Pentapeptide"/>
    <property type="match status" value="1"/>
</dbReference>
<dbReference type="Proteomes" id="UP000238937">
    <property type="component" value="Unassembled WGS sequence"/>
</dbReference>
<evidence type="ECO:0000313" key="2">
    <source>
        <dbReference type="Proteomes" id="UP000238937"/>
    </source>
</evidence>
<name>A0A2T1G114_9CYAN</name>
<dbReference type="Gene3D" id="2.160.20.80">
    <property type="entry name" value="E3 ubiquitin-protein ligase SopA"/>
    <property type="match status" value="1"/>
</dbReference>
<dbReference type="SUPFAM" id="SSF141571">
    <property type="entry name" value="Pentapeptide repeat-like"/>
    <property type="match status" value="1"/>
</dbReference>
<dbReference type="OrthoDB" id="530069at2"/>
<proteinExistence type="predicted"/>
<keyword evidence="2" id="KW-1185">Reference proteome</keyword>
<dbReference type="InterPro" id="IPR051082">
    <property type="entry name" value="Pentapeptide-BTB/POZ_domain"/>
</dbReference>
<gene>
    <name evidence="1" type="ORF">C7B77_22290</name>
</gene>
<accession>A0A2T1G114</accession>
<evidence type="ECO:0008006" key="3">
    <source>
        <dbReference type="Google" id="ProtNLM"/>
    </source>
</evidence>
<dbReference type="PANTHER" id="PTHR14136:SF17">
    <property type="entry name" value="BTB_POZ DOMAIN-CONTAINING PROTEIN KCTD9"/>
    <property type="match status" value="1"/>
</dbReference>
<dbReference type="AlphaFoldDB" id="A0A2T1G114"/>
<dbReference type="PANTHER" id="PTHR14136">
    <property type="entry name" value="BTB_POZ DOMAIN-CONTAINING PROTEIN KCTD9"/>
    <property type="match status" value="1"/>
</dbReference>
<dbReference type="Gene3D" id="1.25.40.10">
    <property type="entry name" value="Tetratricopeptide repeat domain"/>
    <property type="match status" value="1"/>
</dbReference>
<dbReference type="InterPro" id="IPR001646">
    <property type="entry name" value="5peptide_repeat"/>
</dbReference>
<sequence>MRSISPMSNLTPKASRRVRFEEVTPAHEYAAFFNVSIASLVAHLGLPIFDGYDDLDDLQLAFLTLPSGETVTLGEYAGAPGTSLYVDVAMQNIPEIIFDSCRQLRVSRQEIEWIHPDWQVEFDSLLETLRERLYAQHGEVEGIDRSSTILSQSKDYEPIDCFYYALDIYTREKLPEYWATLQHNLGLAYFDRLKGERRENLQKSIECFNKSLEVFTQEEFPEKWKMNQIDLRTSVLRFKIFQKTIEQILDRPIKYKDLQGFDLSGANLNYADMFGANLNRAKLVGAKLRQVNLSNADLSDADLSGADLSGANLSGANLSDTTKVDKAQFGYNLGISESMRQELIARGAIFEDVSGDRSESRTLVPR</sequence>
<evidence type="ECO:0000313" key="1">
    <source>
        <dbReference type="EMBL" id="PSB50860.1"/>
    </source>
</evidence>